<evidence type="ECO:0000313" key="6">
    <source>
        <dbReference type="Proteomes" id="UP000035682"/>
    </source>
</evidence>
<dbReference type="GeneID" id="36379333"/>
<evidence type="ECO:0000256" key="2">
    <source>
        <dbReference type="PROSITE-ProRule" id="PRU00285"/>
    </source>
</evidence>
<dbReference type="PANTHER" id="PTHR45640">
    <property type="entry name" value="HEAT SHOCK PROTEIN HSP-12.2-RELATED"/>
    <property type="match status" value="1"/>
</dbReference>
<accession>A0A090LFP5</accession>
<dbReference type="GO" id="GO:0042026">
    <property type="term" value="P:protein refolding"/>
    <property type="evidence" value="ECO:0007669"/>
    <property type="project" value="TreeGrafter"/>
</dbReference>
<gene>
    <name evidence="5 7 8" type="ORF">SRAE_2000163400</name>
</gene>
<dbReference type="PANTHER" id="PTHR45640:SF13">
    <property type="entry name" value="HEAT SHOCK PROTEIN 22-RELATED"/>
    <property type="match status" value="1"/>
</dbReference>
<evidence type="ECO:0000256" key="3">
    <source>
        <dbReference type="RuleBase" id="RU003616"/>
    </source>
</evidence>
<dbReference type="WBParaSite" id="SRAE_2000163400.1">
    <property type="protein sequence ID" value="SRAE_2000163400.1"/>
    <property type="gene ID" value="WBGene00261839"/>
</dbReference>
<dbReference type="PROSITE" id="PS01031">
    <property type="entry name" value="SHSP"/>
    <property type="match status" value="1"/>
</dbReference>
<dbReference type="InterPro" id="IPR002068">
    <property type="entry name" value="A-crystallin/Hsp20_dom"/>
</dbReference>
<dbReference type="AlphaFoldDB" id="A0A090LFP5"/>
<dbReference type="CDD" id="cd06526">
    <property type="entry name" value="metazoan_ACD"/>
    <property type="match status" value="1"/>
</dbReference>
<evidence type="ECO:0000256" key="1">
    <source>
        <dbReference type="ARBA" id="ARBA00023016"/>
    </source>
</evidence>
<dbReference type="Gene3D" id="2.60.40.790">
    <property type="match status" value="1"/>
</dbReference>
<keyword evidence="1" id="KW-0346">Stress response</keyword>
<protein>
    <submittedName>
        <fullName evidence="5 7">Protein lethal(2)essential for life</fullName>
    </submittedName>
</protein>
<dbReference type="RefSeq" id="XP_024506168.1">
    <property type="nucleotide sequence ID" value="XM_024652609.1"/>
</dbReference>
<dbReference type="PRINTS" id="PR00299">
    <property type="entry name" value="ACRYSTALLIN"/>
</dbReference>
<dbReference type="OrthoDB" id="1431247at2759"/>
<dbReference type="SUPFAM" id="SSF49764">
    <property type="entry name" value="HSP20-like chaperones"/>
    <property type="match status" value="1"/>
</dbReference>
<evidence type="ECO:0000259" key="4">
    <source>
        <dbReference type="PROSITE" id="PS01031"/>
    </source>
</evidence>
<dbReference type="GO" id="GO:0051082">
    <property type="term" value="F:unfolded protein binding"/>
    <property type="evidence" value="ECO:0007669"/>
    <property type="project" value="TreeGrafter"/>
</dbReference>
<dbReference type="GO" id="GO:0009408">
    <property type="term" value="P:response to heat"/>
    <property type="evidence" value="ECO:0007669"/>
    <property type="project" value="TreeGrafter"/>
</dbReference>
<dbReference type="InterPro" id="IPR001436">
    <property type="entry name" value="Alpha-crystallin/sHSP_animal"/>
</dbReference>
<proteinExistence type="inferred from homology"/>
<dbReference type="GO" id="GO:0005634">
    <property type="term" value="C:nucleus"/>
    <property type="evidence" value="ECO:0007669"/>
    <property type="project" value="TreeGrafter"/>
</dbReference>
<dbReference type="InterPro" id="IPR008978">
    <property type="entry name" value="HSP20-like_chaperone"/>
</dbReference>
<name>A0A090LFP5_STRRB</name>
<organism evidence="5">
    <name type="scientific">Strongyloides ratti</name>
    <name type="common">Parasitic roundworm</name>
    <dbReference type="NCBI Taxonomy" id="34506"/>
    <lineage>
        <taxon>Eukaryota</taxon>
        <taxon>Metazoa</taxon>
        <taxon>Ecdysozoa</taxon>
        <taxon>Nematoda</taxon>
        <taxon>Chromadorea</taxon>
        <taxon>Rhabditida</taxon>
        <taxon>Tylenchina</taxon>
        <taxon>Panagrolaimomorpha</taxon>
        <taxon>Strongyloidoidea</taxon>
        <taxon>Strongyloididae</taxon>
        <taxon>Strongyloides</taxon>
    </lineage>
</organism>
<evidence type="ECO:0000313" key="7">
    <source>
        <dbReference type="WBParaSite" id="SRAE_2000163400.1"/>
    </source>
</evidence>
<dbReference type="CTD" id="36379333"/>
<dbReference type="GO" id="GO:0005737">
    <property type="term" value="C:cytoplasm"/>
    <property type="evidence" value="ECO:0007669"/>
    <property type="project" value="TreeGrafter"/>
</dbReference>
<evidence type="ECO:0000313" key="8">
    <source>
        <dbReference type="WormBase" id="SRAE_2000163400"/>
    </source>
</evidence>
<dbReference type="WormBase" id="SRAE_2000163400">
    <property type="protein sequence ID" value="SRP02893"/>
    <property type="gene ID" value="WBGene00261839"/>
</dbReference>
<reference evidence="7" key="2">
    <citation type="submission" date="2020-12" db="UniProtKB">
        <authorList>
            <consortium name="WormBaseParasite"/>
        </authorList>
    </citation>
    <scope>IDENTIFICATION</scope>
</reference>
<sequence length="144" mass="16552">MLSRRCVFPLIIRPLKLLNDSILEDLEKNLHSNEPLSNLNDINDKNYVITNDSILLKFDVSQYKPDELSVNFIDGVLVVEGSHEEKDDAQGLVKRHFIRKFNLPKSLKAEDIKSELSKEGIMTIEGKCHVEDDKNVRNIHINVE</sequence>
<dbReference type="EMBL" id="LN609529">
    <property type="protein sequence ID" value="CEF66968.1"/>
    <property type="molecule type" value="Genomic_DNA"/>
</dbReference>
<comment type="similarity">
    <text evidence="2 3">Belongs to the small heat shock protein (HSP20) family.</text>
</comment>
<evidence type="ECO:0000313" key="5">
    <source>
        <dbReference type="EMBL" id="CEF66968.1"/>
    </source>
</evidence>
<dbReference type="OMA" id="KCHVEDD"/>
<dbReference type="STRING" id="34506.A0A090LFP5"/>
<keyword evidence="6" id="KW-1185">Reference proteome</keyword>
<feature type="domain" description="SHSP" evidence="4">
    <location>
        <begin position="36"/>
        <end position="144"/>
    </location>
</feature>
<dbReference type="eggNOG" id="KOG3591">
    <property type="taxonomic scope" value="Eukaryota"/>
</dbReference>
<dbReference type="Pfam" id="PF00011">
    <property type="entry name" value="HSP20"/>
    <property type="match status" value="1"/>
</dbReference>
<dbReference type="Proteomes" id="UP000035682">
    <property type="component" value="Unplaced"/>
</dbReference>
<reference evidence="5 6" key="1">
    <citation type="submission" date="2014-09" db="EMBL/GenBank/DDBJ databases">
        <authorList>
            <person name="Martin A.A."/>
        </authorList>
    </citation>
    <scope>NUCLEOTIDE SEQUENCE</scope>
    <source>
        <strain evidence="6">ED321</strain>
        <strain evidence="5">ED321 Heterogonic</strain>
    </source>
</reference>